<protein>
    <submittedName>
        <fullName evidence="2">Uncharacterized protein</fullName>
    </submittedName>
</protein>
<organism evidence="2 3">
    <name type="scientific">Bradyrhizobium japonicum</name>
    <dbReference type="NCBI Taxonomy" id="375"/>
    <lineage>
        <taxon>Bacteria</taxon>
        <taxon>Pseudomonadati</taxon>
        <taxon>Pseudomonadota</taxon>
        <taxon>Alphaproteobacteria</taxon>
        <taxon>Hyphomicrobiales</taxon>
        <taxon>Nitrobacteraceae</taxon>
        <taxon>Bradyrhizobium</taxon>
    </lineage>
</organism>
<dbReference type="Proteomes" id="UP000181962">
    <property type="component" value="Chromosome"/>
</dbReference>
<gene>
    <name evidence="2" type="ORF">BKD09_46920</name>
</gene>
<sequence length="86" mass="9654">MSPLPACPYYRTTRDGPSLGPNILIGAFVGTFIEIIIFAMRWWPYSISKGAENGVFWIALIFQTLLPIWLIAIVTSKAINSKIEPR</sequence>
<keyword evidence="1" id="KW-0472">Membrane</keyword>
<dbReference type="AlphaFoldDB" id="A0A1L3FRB9"/>
<evidence type="ECO:0000313" key="2">
    <source>
        <dbReference type="EMBL" id="APG15843.1"/>
    </source>
</evidence>
<evidence type="ECO:0000256" key="1">
    <source>
        <dbReference type="SAM" id="Phobius"/>
    </source>
</evidence>
<dbReference type="EMBL" id="CP017637">
    <property type="protein sequence ID" value="APG15843.1"/>
    <property type="molecule type" value="Genomic_DNA"/>
</dbReference>
<accession>A0A1L3FRB9</accession>
<reference evidence="2 3" key="1">
    <citation type="submission" date="2016-11" db="EMBL/GenBank/DDBJ databases">
        <title>Complete Genome Sequence of Bradyrhizobium sp. strain J5, an isolated from soybean nodule in Hokkaido.</title>
        <authorList>
            <person name="Kanehara K."/>
        </authorList>
    </citation>
    <scope>NUCLEOTIDE SEQUENCE [LARGE SCALE GENOMIC DNA]</scope>
    <source>
        <strain evidence="2 3">J5</strain>
    </source>
</reference>
<feature type="transmembrane region" description="Helical" evidence="1">
    <location>
        <begin position="21"/>
        <end position="43"/>
    </location>
</feature>
<keyword evidence="1" id="KW-0812">Transmembrane</keyword>
<feature type="transmembrane region" description="Helical" evidence="1">
    <location>
        <begin position="55"/>
        <end position="76"/>
    </location>
</feature>
<proteinExistence type="predicted"/>
<name>A0A1L3FRB9_BRAJP</name>
<evidence type="ECO:0000313" key="3">
    <source>
        <dbReference type="Proteomes" id="UP000181962"/>
    </source>
</evidence>
<keyword evidence="1" id="KW-1133">Transmembrane helix</keyword>